<reference evidence="3" key="1">
    <citation type="journal article" date="2016" name="Insect Biochem. Mol. Biol.">
        <title>Multifaceted biological insights from a draft genome sequence of the tobacco hornworm moth, Manduca sexta.</title>
        <authorList>
            <person name="Kanost M.R."/>
            <person name="Arrese E.L."/>
            <person name="Cao X."/>
            <person name="Chen Y.R."/>
            <person name="Chellapilla S."/>
            <person name="Goldsmith M.R."/>
            <person name="Grosse-Wilde E."/>
            <person name="Heckel D.G."/>
            <person name="Herndon N."/>
            <person name="Jiang H."/>
            <person name="Papanicolaou A."/>
            <person name="Qu J."/>
            <person name="Soulages J.L."/>
            <person name="Vogel H."/>
            <person name="Walters J."/>
            <person name="Waterhouse R.M."/>
            <person name="Ahn S.J."/>
            <person name="Almeida F.C."/>
            <person name="An C."/>
            <person name="Aqrawi P."/>
            <person name="Bretschneider A."/>
            <person name="Bryant W.B."/>
            <person name="Bucks S."/>
            <person name="Chao H."/>
            <person name="Chevignon G."/>
            <person name="Christen J.M."/>
            <person name="Clarke D.F."/>
            <person name="Dittmer N.T."/>
            <person name="Ferguson L.C.F."/>
            <person name="Garavelou S."/>
            <person name="Gordon K.H.J."/>
            <person name="Gunaratna R.T."/>
            <person name="Han Y."/>
            <person name="Hauser F."/>
            <person name="He Y."/>
            <person name="Heidel-Fischer H."/>
            <person name="Hirsh A."/>
            <person name="Hu Y."/>
            <person name="Jiang H."/>
            <person name="Kalra D."/>
            <person name="Klinner C."/>
            <person name="Konig C."/>
            <person name="Kovar C."/>
            <person name="Kroll A.R."/>
            <person name="Kuwar S.S."/>
            <person name="Lee S.L."/>
            <person name="Lehman R."/>
            <person name="Li K."/>
            <person name="Li Z."/>
            <person name="Liang H."/>
            <person name="Lovelace S."/>
            <person name="Lu Z."/>
            <person name="Mansfield J.H."/>
            <person name="McCulloch K.J."/>
            <person name="Mathew T."/>
            <person name="Morton B."/>
            <person name="Muzny D.M."/>
            <person name="Neunemann D."/>
            <person name="Ongeri F."/>
            <person name="Pauchet Y."/>
            <person name="Pu L.L."/>
            <person name="Pyrousis I."/>
            <person name="Rao X.J."/>
            <person name="Redding A."/>
            <person name="Roesel C."/>
            <person name="Sanchez-Gracia A."/>
            <person name="Schaack S."/>
            <person name="Shukla A."/>
            <person name="Tetreau G."/>
            <person name="Wang Y."/>
            <person name="Xiong G.H."/>
            <person name="Traut W."/>
            <person name="Walsh T.K."/>
            <person name="Worley K.C."/>
            <person name="Wu D."/>
            <person name="Wu W."/>
            <person name="Wu Y.Q."/>
            <person name="Zhang X."/>
            <person name="Zou Z."/>
            <person name="Zucker H."/>
            <person name="Briscoe A.D."/>
            <person name="Burmester T."/>
            <person name="Clem R.J."/>
            <person name="Feyereisen R."/>
            <person name="Grimmelikhuijzen C.J.P."/>
            <person name="Hamodrakas S.J."/>
            <person name="Hansson B.S."/>
            <person name="Huguet E."/>
            <person name="Jermiin L.S."/>
            <person name="Lan Q."/>
            <person name="Lehman H.K."/>
            <person name="Lorenzen M."/>
            <person name="Merzendorfer H."/>
            <person name="Michalopoulos I."/>
            <person name="Morton D.B."/>
            <person name="Muthukrishnan S."/>
            <person name="Oakeshott J.G."/>
            <person name="Palmer W."/>
            <person name="Park Y."/>
            <person name="Passarelli A.L."/>
            <person name="Rozas J."/>
            <person name="Schwartz L.M."/>
            <person name="Smith W."/>
            <person name="Southgate A."/>
            <person name="Vilcinskas A."/>
            <person name="Vogt R."/>
            <person name="Wang P."/>
            <person name="Werren J."/>
            <person name="Yu X.Q."/>
            <person name="Zhou J.J."/>
            <person name="Brown S.J."/>
            <person name="Scherer S.E."/>
            <person name="Richards S."/>
            <person name="Blissard G.W."/>
        </authorList>
    </citation>
    <scope>NUCLEOTIDE SEQUENCE</scope>
</reference>
<reference evidence="3" key="2">
    <citation type="submission" date="2020-12" db="EMBL/GenBank/DDBJ databases">
        <authorList>
            <person name="Kanost M."/>
        </authorList>
    </citation>
    <scope>NUCLEOTIDE SEQUENCE</scope>
</reference>
<feature type="compositionally biased region" description="Polar residues" evidence="1">
    <location>
        <begin position="492"/>
        <end position="508"/>
    </location>
</feature>
<dbReference type="PROSITE" id="PS50174">
    <property type="entry name" value="G_PATCH"/>
    <property type="match status" value="1"/>
</dbReference>
<feature type="domain" description="G-patch" evidence="2">
    <location>
        <begin position="418"/>
        <end position="464"/>
    </location>
</feature>
<evidence type="ECO:0000313" key="4">
    <source>
        <dbReference type="Proteomes" id="UP000791440"/>
    </source>
</evidence>
<sequence>MEKEPDLPISSASNIKEMTKINDIEASAANSDIIREADGSITNFDGIVKRMNEDVLVDYLHDILSFLLNDRSQLRIKASGCSELFLANLLRSLDNLNCKHFNKRCANMTKQVVKVLDNNADVYKCITSSEIVGGKKFVVYKKEPISKYQMSGEEDSCCSSSNLQSITENLQSDCPNHQNHKVPQDFKMRWLKTTLRFIKDESKHVYKYPEMSPMEATFVYSIITRCKEQTDISPNSYFLPLKEAMQIFGTKYFFELNYIHTDRNGKMFLMLEKVPKNIKSIIEGDKRCSHRFRNLKFIKQPKTRTSDENRATRVVSRLKNQERYKPESNRLCEPTAADFERRLKENPGVHPNLHVYYTPNLDIFNQLASKNSRQNSAVGRSAIDNVDGAGSSRGGRRDRSCSEARTDKLLKDMSVPIKSDKAIKMMYGMGWDGGALGVRGNGITEPIIPSLELMSGAGLGHTSSPKKEPRVNHQHQSGAGFVHMPPPKKVTKGNNYPHQSGVARSQTPSEKKEPLRNVQQQSGANLGQSPLRVIEASKKVEVVKAQHQNDRRHNRLEMLQYLLDTVTSDDNARELKYDRRITKKEKGYFKHLLRCANERNSIGVSDPNELRLWTSILKGMTDNPDLHLKTSISDDCKRLLLEKDDTPYFSKHKKRKLQRKASITNIPPLTEGNKKYISNDFLRHLTENYVAVYVGRHISTKAETGVTFRVVILIHLLDTVNSDRIETLIEFEKILNDKEKDYVENTVMSVGTRKKRGGSMLEEDLLQEIRYNLEGYVLRKHFIDDRTFVVRKIDRKNLEKTSLDVSYATCSTDDNDKNYLTSRCSDDSDAGHDDIFDNDDNDEPIDNNDRSVTNKGPELQQTKTQENSSTALNIETKLLHGAVSGGENKEQIELIVLDEDDDPEDTNSQVYEIMDVQGYGVETTCHSFTHLVVEDALKETKCDVSNTDNQDFEKDAEILDLATGTLEHTVSHLQTDMPCVAKHTSFYSKTSMAHIETTGTEIKSDVGSCEQITATHLEPNMHGKGDNTGIDVEAVKQNIEKIALMDAWKRDGNGKSSVFDVLKSYVEHFNKNPEMRILQNIERTEKNTESNVLNRDLKELRNESEHNVTILAGEKDGKCIGKEETNVELSDDKCKEDMETDIPETSDALKICALEDSKVNEVKYVKRVYLMPSEYPIVEVNTEFAKSVQFIISKEIDVSTELPLLKCHGVQNGVLIYSCHSENTLPWLERVCIAKNIKLVIPTNDVVRYKMSLKINSFIDYTSDKLFKMLRLYNEGLATENWVELNVNKSSDSLTFIVELDDKSLKYIKESNFLLFAGIDQVQFHPVWN</sequence>
<gene>
    <name evidence="3" type="ORF">O3G_MSEX004865</name>
</gene>
<evidence type="ECO:0000256" key="1">
    <source>
        <dbReference type="SAM" id="MobiDB-lite"/>
    </source>
</evidence>
<organism evidence="3 4">
    <name type="scientific">Manduca sexta</name>
    <name type="common">Tobacco hawkmoth</name>
    <name type="synonym">Tobacco hornworm</name>
    <dbReference type="NCBI Taxonomy" id="7130"/>
    <lineage>
        <taxon>Eukaryota</taxon>
        <taxon>Metazoa</taxon>
        <taxon>Ecdysozoa</taxon>
        <taxon>Arthropoda</taxon>
        <taxon>Hexapoda</taxon>
        <taxon>Insecta</taxon>
        <taxon>Pterygota</taxon>
        <taxon>Neoptera</taxon>
        <taxon>Endopterygota</taxon>
        <taxon>Lepidoptera</taxon>
        <taxon>Glossata</taxon>
        <taxon>Ditrysia</taxon>
        <taxon>Bombycoidea</taxon>
        <taxon>Sphingidae</taxon>
        <taxon>Sphinginae</taxon>
        <taxon>Sphingini</taxon>
        <taxon>Manduca</taxon>
    </lineage>
</organism>
<evidence type="ECO:0000259" key="2">
    <source>
        <dbReference type="PROSITE" id="PS50174"/>
    </source>
</evidence>
<evidence type="ECO:0000313" key="3">
    <source>
        <dbReference type="EMBL" id="KAG6447239.1"/>
    </source>
</evidence>
<feature type="compositionally biased region" description="Polar residues" evidence="1">
    <location>
        <begin position="850"/>
        <end position="869"/>
    </location>
</feature>
<dbReference type="Proteomes" id="UP000791440">
    <property type="component" value="Unassembled WGS sequence"/>
</dbReference>
<dbReference type="EMBL" id="JH668342">
    <property type="protein sequence ID" value="KAG6447239.1"/>
    <property type="molecule type" value="Genomic_DNA"/>
</dbReference>
<accession>A0A921YX38</accession>
<feature type="compositionally biased region" description="Basic and acidic residues" evidence="1">
    <location>
        <begin position="395"/>
        <end position="407"/>
    </location>
</feature>
<feature type="compositionally biased region" description="Polar residues" evidence="1">
    <location>
        <begin position="517"/>
        <end position="528"/>
    </location>
</feature>
<comment type="caution">
    <text evidence="3">The sequence shown here is derived from an EMBL/GenBank/DDBJ whole genome shotgun (WGS) entry which is preliminary data.</text>
</comment>
<protein>
    <recommendedName>
        <fullName evidence="2">G-patch domain-containing protein</fullName>
    </recommendedName>
</protein>
<feature type="compositionally biased region" description="Acidic residues" evidence="1">
    <location>
        <begin position="836"/>
        <end position="846"/>
    </location>
</feature>
<dbReference type="InterPro" id="IPR031961">
    <property type="entry name" value="DUF4780"/>
</dbReference>
<dbReference type="InterPro" id="IPR000467">
    <property type="entry name" value="G_patch_dom"/>
</dbReference>
<dbReference type="Pfam" id="PF16012">
    <property type="entry name" value="DUF4780"/>
    <property type="match status" value="1"/>
</dbReference>
<dbReference type="GO" id="GO:0003676">
    <property type="term" value="F:nucleic acid binding"/>
    <property type="evidence" value="ECO:0007669"/>
    <property type="project" value="InterPro"/>
</dbReference>
<feature type="region of interest" description="Disordered" evidence="1">
    <location>
        <begin position="458"/>
        <end position="531"/>
    </location>
</feature>
<name>A0A921YX38_MANSE</name>
<proteinExistence type="predicted"/>
<feature type="region of interest" description="Disordered" evidence="1">
    <location>
        <begin position="374"/>
        <end position="407"/>
    </location>
</feature>
<dbReference type="SMART" id="SM00443">
    <property type="entry name" value="G_patch"/>
    <property type="match status" value="1"/>
</dbReference>
<feature type="region of interest" description="Disordered" evidence="1">
    <location>
        <begin position="816"/>
        <end position="869"/>
    </location>
</feature>
<feature type="compositionally biased region" description="Basic and acidic residues" evidence="1">
    <location>
        <begin position="824"/>
        <end position="835"/>
    </location>
</feature>
<keyword evidence="4" id="KW-1185">Reference proteome</keyword>